<dbReference type="InterPro" id="IPR036388">
    <property type="entry name" value="WH-like_DNA-bd_sf"/>
</dbReference>
<keyword evidence="2" id="KW-1185">Reference proteome</keyword>
<proteinExistence type="predicted"/>
<dbReference type="EMBL" id="JBHRYD010000016">
    <property type="protein sequence ID" value="MFC3706245.1"/>
    <property type="molecule type" value="Genomic_DNA"/>
</dbReference>
<accession>A0ABV7X406</accession>
<evidence type="ECO:0000313" key="2">
    <source>
        <dbReference type="Proteomes" id="UP001595613"/>
    </source>
</evidence>
<evidence type="ECO:0000313" key="1">
    <source>
        <dbReference type="EMBL" id="MFC3706245.1"/>
    </source>
</evidence>
<reference evidence="2" key="1">
    <citation type="journal article" date="2019" name="Int. J. Syst. Evol. Microbiol.">
        <title>The Global Catalogue of Microorganisms (GCM) 10K type strain sequencing project: providing services to taxonomists for standard genome sequencing and annotation.</title>
        <authorList>
            <consortium name="The Broad Institute Genomics Platform"/>
            <consortium name="The Broad Institute Genome Sequencing Center for Infectious Disease"/>
            <person name="Wu L."/>
            <person name="Ma J."/>
        </authorList>
    </citation>
    <scope>NUCLEOTIDE SEQUENCE [LARGE SCALE GENOMIC DNA]</scope>
    <source>
        <strain evidence="2">KCTC 42281</strain>
    </source>
</reference>
<dbReference type="Pfam" id="PF13730">
    <property type="entry name" value="HTH_36"/>
    <property type="match status" value="1"/>
</dbReference>
<dbReference type="RefSeq" id="WP_380098348.1">
    <property type="nucleotide sequence ID" value="NZ_JBHRYD010000016.1"/>
</dbReference>
<dbReference type="Gene3D" id="1.10.10.10">
    <property type="entry name" value="Winged helix-like DNA-binding domain superfamily/Winged helix DNA-binding domain"/>
    <property type="match status" value="1"/>
</dbReference>
<organism evidence="1 2">
    <name type="scientific">Devosia honganensis</name>
    <dbReference type="NCBI Taxonomy" id="1610527"/>
    <lineage>
        <taxon>Bacteria</taxon>
        <taxon>Pseudomonadati</taxon>
        <taxon>Pseudomonadota</taxon>
        <taxon>Alphaproteobacteria</taxon>
        <taxon>Hyphomicrobiales</taxon>
        <taxon>Devosiaceae</taxon>
        <taxon>Devosia</taxon>
    </lineage>
</organism>
<name>A0ABV7X406_9HYPH</name>
<sequence length="242" mass="27197">MSQEALIWLNGLPKGEVRLKPTARRLLECLALHHRHETGCYISQARLANEAVVSRGTVNNCLNILEREGLIARERRGSPARGVMQTTRYHFPFEPSFERFKRPPAVLGGACHVGRVMKTSDGAAFVPPTVQELDASFRNQTERKEIFHPDQFVAHCLDACGPGLCTASRRMITDTNDLVIGWLKAGYSLQKDILPTLRKRTSRPRTKEIRTWAYFTKAIAEAHYRRTLTARGGIETKMGGKG</sequence>
<dbReference type="Proteomes" id="UP001595613">
    <property type="component" value="Unassembled WGS sequence"/>
</dbReference>
<gene>
    <name evidence="1" type="ORF">ACFOOL_15965</name>
</gene>
<dbReference type="SUPFAM" id="SSF46785">
    <property type="entry name" value="Winged helix' DNA-binding domain"/>
    <property type="match status" value="1"/>
</dbReference>
<comment type="caution">
    <text evidence="1">The sequence shown here is derived from an EMBL/GenBank/DDBJ whole genome shotgun (WGS) entry which is preliminary data.</text>
</comment>
<dbReference type="InterPro" id="IPR036390">
    <property type="entry name" value="WH_DNA-bd_sf"/>
</dbReference>
<protein>
    <submittedName>
        <fullName evidence="1">Helix-turn-helix domain-containing protein</fullName>
    </submittedName>
</protein>